<evidence type="ECO:0000256" key="7">
    <source>
        <dbReference type="ARBA" id="ARBA00023170"/>
    </source>
</evidence>
<keyword evidence="5" id="KW-0297">G-protein coupled receptor</keyword>
<evidence type="ECO:0000256" key="5">
    <source>
        <dbReference type="ARBA" id="ARBA00023040"/>
    </source>
</evidence>
<feature type="transmembrane region" description="Helical" evidence="10">
    <location>
        <begin position="38"/>
        <end position="64"/>
    </location>
</feature>
<feature type="transmembrane region" description="Helical" evidence="10">
    <location>
        <begin position="118"/>
        <end position="140"/>
    </location>
</feature>
<reference evidence="13" key="2">
    <citation type="journal article" date="2016" name="Sci. Rep.">
        <title>Dictyocaulus viviparus genome, variome and transcriptome elucidate lungworm biology and support future intervention.</title>
        <authorList>
            <person name="McNulty S.N."/>
            <person name="Strube C."/>
            <person name="Rosa B.A."/>
            <person name="Martin J.C."/>
            <person name="Tyagi R."/>
            <person name="Choi Y.J."/>
            <person name="Wang Q."/>
            <person name="Hallsworth Pepin K."/>
            <person name="Zhang X."/>
            <person name="Ozersky P."/>
            <person name="Wilson R.K."/>
            <person name="Sternberg P.W."/>
            <person name="Gasser R.B."/>
            <person name="Mitreva M."/>
        </authorList>
    </citation>
    <scope>NUCLEOTIDE SEQUENCE [LARGE SCALE GENOMIC DNA]</scope>
    <source>
        <strain evidence="13">HannoverDv2000</strain>
    </source>
</reference>
<evidence type="ECO:0000256" key="6">
    <source>
        <dbReference type="ARBA" id="ARBA00023136"/>
    </source>
</evidence>
<comment type="subcellular location">
    <subcellularLocation>
        <location evidence="1">Cell membrane</location>
        <topology evidence="1">Multi-pass membrane protein</topology>
    </subcellularLocation>
</comment>
<dbReference type="PROSITE" id="PS50262">
    <property type="entry name" value="G_PROTEIN_RECEP_F1_2"/>
    <property type="match status" value="1"/>
</dbReference>
<dbReference type="Gene3D" id="1.20.1070.10">
    <property type="entry name" value="Rhodopsin 7-helix transmembrane proteins"/>
    <property type="match status" value="2"/>
</dbReference>
<evidence type="ECO:0000313" key="13">
    <source>
        <dbReference type="Proteomes" id="UP000053766"/>
    </source>
</evidence>
<dbReference type="InterPro" id="IPR000276">
    <property type="entry name" value="GPCR_Rhodpsn"/>
</dbReference>
<dbReference type="PANTHER" id="PTHR24246">
    <property type="entry name" value="OLFACTORY RECEPTOR AND ADENOSINE RECEPTOR"/>
    <property type="match status" value="1"/>
</dbReference>
<accession>A0A0D8XBC0</accession>
<feature type="transmembrane region" description="Helical" evidence="10">
    <location>
        <begin position="232"/>
        <end position="256"/>
    </location>
</feature>
<evidence type="ECO:0000256" key="1">
    <source>
        <dbReference type="ARBA" id="ARBA00004651"/>
    </source>
</evidence>
<keyword evidence="4 10" id="KW-1133">Transmembrane helix</keyword>
<feature type="domain" description="G-protein coupled receptors family 1 profile" evidence="11">
    <location>
        <begin position="167"/>
        <end position="297"/>
    </location>
</feature>
<keyword evidence="2" id="KW-1003">Cell membrane</keyword>
<reference evidence="12 13" key="1">
    <citation type="submission" date="2013-11" db="EMBL/GenBank/DDBJ databases">
        <title>Draft genome of the bovine lungworm Dictyocaulus viviparus.</title>
        <authorList>
            <person name="Mitreva M."/>
        </authorList>
    </citation>
    <scope>NUCLEOTIDE SEQUENCE [LARGE SCALE GENOMIC DNA]</scope>
    <source>
        <strain evidence="12 13">HannoverDv2000</strain>
    </source>
</reference>
<dbReference type="GO" id="GO:0005886">
    <property type="term" value="C:plasma membrane"/>
    <property type="evidence" value="ECO:0007669"/>
    <property type="project" value="UniProtKB-SubCell"/>
</dbReference>
<evidence type="ECO:0000313" key="12">
    <source>
        <dbReference type="EMBL" id="KJH41910.1"/>
    </source>
</evidence>
<evidence type="ECO:0000256" key="3">
    <source>
        <dbReference type="ARBA" id="ARBA00022692"/>
    </source>
</evidence>
<dbReference type="OrthoDB" id="9894375at2759"/>
<dbReference type="Proteomes" id="UP000053766">
    <property type="component" value="Unassembled WGS sequence"/>
</dbReference>
<sequence>MITTTAITTTIEISIFNSSTIIDDTTEKLIYLKSIYSWLIPLMIVILLLAIIGNGLIVLAAPLLTSPVSPYLKLCISLAAADMWAASLLITGLVVNSYLPVVIGLQKSSRCVDAWLEMFRVSGMLTSDMHLFALAINQFFGTMWPLKYKPNRKFIRDENDGLRHEKCNMQFYNRFPFRITIFLIFIVPLLATLLIYGLILIKLLKVKAEFEMTTSERRPGSRRSNVYSKLKLVWTTLLIVSTFSLSWGLCVLYFVLVCVDGCPFTYNVSLNFYLGFFLNSTVNCLVMLKLASNPFIYTLRIRAIKSSVIIFIGTILHRKTYPSKSNQTTSMALLSNCSVTRQYV</sequence>
<proteinExistence type="predicted"/>
<evidence type="ECO:0000256" key="9">
    <source>
        <dbReference type="ARBA" id="ARBA00023224"/>
    </source>
</evidence>
<dbReference type="SUPFAM" id="SSF81321">
    <property type="entry name" value="Family A G protein-coupled receptor-like"/>
    <property type="match status" value="1"/>
</dbReference>
<dbReference type="EMBL" id="KN716739">
    <property type="protein sequence ID" value="KJH41910.1"/>
    <property type="molecule type" value="Genomic_DNA"/>
</dbReference>
<name>A0A0D8XBC0_DICVI</name>
<evidence type="ECO:0000256" key="8">
    <source>
        <dbReference type="ARBA" id="ARBA00023180"/>
    </source>
</evidence>
<evidence type="ECO:0000256" key="2">
    <source>
        <dbReference type="ARBA" id="ARBA00022475"/>
    </source>
</evidence>
<organism evidence="12 13">
    <name type="scientific">Dictyocaulus viviparus</name>
    <name type="common">Bovine lungworm</name>
    <dbReference type="NCBI Taxonomy" id="29172"/>
    <lineage>
        <taxon>Eukaryota</taxon>
        <taxon>Metazoa</taxon>
        <taxon>Ecdysozoa</taxon>
        <taxon>Nematoda</taxon>
        <taxon>Chromadorea</taxon>
        <taxon>Rhabditida</taxon>
        <taxon>Rhabditina</taxon>
        <taxon>Rhabditomorpha</taxon>
        <taxon>Strongyloidea</taxon>
        <taxon>Metastrongylidae</taxon>
        <taxon>Dictyocaulus</taxon>
    </lineage>
</organism>
<keyword evidence="7 12" id="KW-0675">Receptor</keyword>
<feature type="transmembrane region" description="Helical" evidence="10">
    <location>
        <begin position="276"/>
        <end position="297"/>
    </location>
</feature>
<keyword evidence="9" id="KW-0807">Transducer</keyword>
<evidence type="ECO:0000259" key="11">
    <source>
        <dbReference type="PROSITE" id="PS50262"/>
    </source>
</evidence>
<keyword evidence="3 10" id="KW-0812">Transmembrane</keyword>
<evidence type="ECO:0000256" key="10">
    <source>
        <dbReference type="SAM" id="Phobius"/>
    </source>
</evidence>
<dbReference type="AlphaFoldDB" id="A0A0D8XBC0"/>
<keyword evidence="13" id="KW-1185">Reference proteome</keyword>
<feature type="transmembrane region" description="Helical" evidence="10">
    <location>
        <begin position="179"/>
        <end position="201"/>
    </location>
</feature>
<dbReference type="GO" id="GO:0004930">
    <property type="term" value="F:G protein-coupled receptor activity"/>
    <property type="evidence" value="ECO:0007669"/>
    <property type="project" value="UniProtKB-KW"/>
</dbReference>
<dbReference type="CDD" id="cd00637">
    <property type="entry name" value="7tm_classA_rhodopsin-like"/>
    <property type="match status" value="1"/>
</dbReference>
<feature type="transmembrane region" description="Helical" evidence="10">
    <location>
        <begin position="84"/>
        <end position="106"/>
    </location>
</feature>
<gene>
    <name evidence="12" type="ORF">DICVIV_12114</name>
</gene>
<dbReference type="InterPro" id="IPR017452">
    <property type="entry name" value="GPCR_Rhodpsn_7TM"/>
</dbReference>
<evidence type="ECO:0000256" key="4">
    <source>
        <dbReference type="ARBA" id="ARBA00022989"/>
    </source>
</evidence>
<dbReference type="STRING" id="29172.A0A0D8XBC0"/>
<keyword evidence="6 10" id="KW-0472">Membrane</keyword>
<protein>
    <submittedName>
        <fullName evidence="12">7 transmembrane receptor</fullName>
    </submittedName>
</protein>
<dbReference type="PANTHER" id="PTHR24246:SF27">
    <property type="entry name" value="ADENOSINE RECEPTOR, ISOFORM A"/>
    <property type="match status" value="1"/>
</dbReference>
<keyword evidence="8" id="KW-0325">Glycoprotein</keyword>
<dbReference type="PRINTS" id="PR00237">
    <property type="entry name" value="GPCRRHODOPSN"/>
</dbReference>